<proteinExistence type="predicted"/>
<comment type="caution">
    <text evidence="1">The sequence shown here is derived from an EMBL/GenBank/DDBJ whole genome shotgun (WGS) entry which is preliminary data.</text>
</comment>
<evidence type="ECO:0000313" key="1">
    <source>
        <dbReference type="EMBL" id="EXJ75710.1"/>
    </source>
</evidence>
<dbReference type="OrthoDB" id="5840532at2759"/>
<dbReference type="InterPro" id="IPR047142">
    <property type="entry name" value="OryJ/VirC-like"/>
</dbReference>
<evidence type="ECO:0000313" key="2">
    <source>
        <dbReference type="Proteomes" id="UP000019471"/>
    </source>
</evidence>
<keyword evidence="2" id="KW-1185">Reference proteome</keyword>
<organism evidence="1 2">
    <name type="scientific">Cladophialophora psammophila CBS 110553</name>
    <dbReference type="NCBI Taxonomy" id="1182543"/>
    <lineage>
        <taxon>Eukaryota</taxon>
        <taxon>Fungi</taxon>
        <taxon>Dikarya</taxon>
        <taxon>Ascomycota</taxon>
        <taxon>Pezizomycotina</taxon>
        <taxon>Eurotiomycetes</taxon>
        <taxon>Chaetothyriomycetidae</taxon>
        <taxon>Chaetothyriales</taxon>
        <taxon>Herpotrichiellaceae</taxon>
        <taxon>Cladophialophora</taxon>
    </lineage>
</organism>
<dbReference type="RefSeq" id="XP_007739027.1">
    <property type="nucleotide sequence ID" value="XM_007740837.1"/>
</dbReference>
<protein>
    <submittedName>
        <fullName evidence="1">Uncharacterized protein</fullName>
    </submittedName>
</protein>
<dbReference type="PANTHER" id="PTHR36156">
    <property type="entry name" value="SLR2101 PROTEIN"/>
    <property type="match status" value="1"/>
</dbReference>
<dbReference type="AlphaFoldDB" id="W9XEE4"/>
<reference evidence="1 2" key="1">
    <citation type="submission" date="2013-03" db="EMBL/GenBank/DDBJ databases">
        <title>The Genome Sequence of Cladophialophora psammophila CBS 110553.</title>
        <authorList>
            <consortium name="The Broad Institute Genomics Platform"/>
            <person name="Cuomo C."/>
            <person name="de Hoog S."/>
            <person name="Gorbushina A."/>
            <person name="Walker B."/>
            <person name="Young S.K."/>
            <person name="Zeng Q."/>
            <person name="Gargeya S."/>
            <person name="Fitzgerald M."/>
            <person name="Haas B."/>
            <person name="Abouelleil A."/>
            <person name="Allen A.W."/>
            <person name="Alvarado L."/>
            <person name="Arachchi H.M."/>
            <person name="Berlin A.M."/>
            <person name="Chapman S.B."/>
            <person name="Gainer-Dewar J."/>
            <person name="Goldberg J."/>
            <person name="Griggs A."/>
            <person name="Gujja S."/>
            <person name="Hansen M."/>
            <person name="Howarth C."/>
            <person name="Imamovic A."/>
            <person name="Ireland A."/>
            <person name="Larimer J."/>
            <person name="McCowan C."/>
            <person name="Murphy C."/>
            <person name="Pearson M."/>
            <person name="Poon T.W."/>
            <person name="Priest M."/>
            <person name="Roberts A."/>
            <person name="Saif S."/>
            <person name="Shea T."/>
            <person name="Sisk P."/>
            <person name="Sykes S."/>
            <person name="Wortman J."/>
            <person name="Nusbaum C."/>
            <person name="Birren B."/>
        </authorList>
    </citation>
    <scope>NUCLEOTIDE SEQUENCE [LARGE SCALE GENOMIC DNA]</scope>
    <source>
        <strain evidence="1 2">CBS 110553</strain>
    </source>
</reference>
<dbReference type="InterPro" id="IPR014710">
    <property type="entry name" value="RmlC-like_jellyroll"/>
</dbReference>
<name>W9XEE4_9EURO</name>
<gene>
    <name evidence="1" type="ORF">A1O5_00217</name>
</gene>
<dbReference type="Proteomes" id="UP000019471">
    <property type="component" value="Unassembled WGS sequence"/>
</dbReference>
<dbReference type="Gene3D" id="2.20.70.150">
    <property type="match status" value="1"/>
</dbReference>
<sequence length="91" mass="9782">MASLPHPRRIVTGHDEEGKAIFLADSRIPLEATKLGASLGVLWETKQFPADNSGTEDPVMARTTDLANKNGVILRVVDVEPGTTQVRMSGV</sequence>
<dbReference type="GeneID" id="19184954"/>
<dbReference type="HOGENOM" id="CLU_2426834_0_0_1"/>
<dbReference type="EMBL" id="AMGX01000001">
    <property type="protein sequence ID" value="EXJ75710.1"/>
    <property type="molecule type" value="Genomic_DNA"/>
</dbReference>
<dbReference type="PANTHER" id="PTHR36156:SF2">
    <property type="entry name" value="CUPIN TYPE-2 DOMAIN-CONTAINING PROTEIN"/>
    <property type="match status" value="1"/>
</dbReference>
<accession>W9XEE4</accession>
<dbReference type="STRING" id="1182543.W9XEE4"/>
<dbReference type="Gene3D" id="2.60.120.10">
    <property type="entry name" value="Jelly Rolls"/>
    <property type="match status" value="1"/>
</dbReference>